<gene>
    <name evidence="2" type="ORF">EVA_16027</name>
</gene>
<reference evidence="2" key="1">
    <citation type="journal article" date="2012" name="PLoS ONE">
        <title>Gene sets for utilization of primary and secondary nutrition supplies in the distal gut of endangered iberian lynx.</title>
        <authorList>
            <person name="Alcaide M."/>
            <person name="Messina E."/>
            <person name="Richter M."/>
            <person name="Bargiela R."/>
            <person name="Peplies J."/>
            <person name="Huws S.A."/>
            <person name="Newbold C.J."/>
            <person name="Golyshin P.N."/>
            <person name="Simon M.A."/>
            <person name="Lopez G."/>
            <person name="Yakimov M.M."/>
            <person name="Ferrer M."/>
        </authorList>
    </citation>
    <scope>NUCLEOTIDE SEQUENCE</scope>
</reference>
<feature type="domain" description="DUF6089" evidence="1">
    <location>
        <begin position="22"/>
        <end position="217"/>
    </location>
</feature>
<protein>
    <recommendedName>
        <fullName evidence="1">DUF6089 domain-containing protein</fullName>
    </recommendedName>
</protein>
<evidence type="ECO:0000259" key="1">
    <source>
        <dbReference type="Pfam" id="PF19573"/>
    </source>
</evidence>
<dbReference type="InterPro" id="IPR045743">
    <property type="entry name" value="DUF6089"/>
</dbReference>
<dbReference type="Gene3D" id="2.40.160.20">
    <property type="match status" value="1"/>
</dbReference>
<sequence>MLLLLPTLPMVAQQADDVEYRYEVGAAAGVNFSLNDANSGWYGNTQIAGGAVFRFLLNPRMAVKTALAYGKIGGSTDKIDNFYPADPNQTGTQRLSYKVDSDVIDLSVLYELHFLPYGYVEGYQGYKRLVPYLQLGLGACYSPAAKVFSPCVPLGLGVKFKVAPRLNLGLEWRMQLTLNDKLDNLEAPLGISSSGFKNKDHYSFTFLTLTYDLSPRCPNCNKD</sequence>
<dbReference type="EMBL" id="AMCI01005582">
    <property type="protein sequence ID" value="EJW95867.1"/>
    <property type="molecule type" value="Genomic_DNA"/>
</dbReference>
<evidence type="ECO:0000313" key="2">
    <source>
        <dbReference type="EMBL" id="EJW95867.1"/>
    </source>
</evidence>
<proteinExistence type="predicted"/>
<dbReference type="InterPro" id="IPR011250">
    <property type="entry name" value="OMP/PagP_B-barrel"/>
</dbReference>
<dbReference type="Pfam" id="PF19573">
    <property type="entry name" value="DUF6089"/>
    <property type="match status" value="1"/>
</dbReference>
<dbReference type="SUPFAM" id="SSF56925">
    <property type="entry name" value="OMPA-like"/>
    <property type="match status" value="1"/>
</dbReference>
<name>J9G225_9ZZZZ</name>
<dbReference type="AlphaFoldDB" id="J9G225"/>
<organism evidence="2">
    <name type="scientific">gut metagenome</name>
    <dbReference type="NCBI Taxonomy" id="749906"/>
    <lineage>
        <taxon>unclassified sequences</taxon>
        <taxon>metagenomes</taxon>
        <taxon>organismal metagenomes</taxon>
    </lineage>
</organism>
<accession>J9G225</accession>
<comment type="caution">
    <text evidence="2">The sequence shown here is derived from an EMBL/GenBank/DDBJ whole genome shotgun (WGS) entry which is preliminary data.</text>
</comment>